<dbReference type="Proteomes" id="UP000298030">
    <property type="component" value="Unassembled WGS sequence"/>
</dbReference>
<gene>
    <name evidence="2" type="ORF">FA13DRAFT_634738</name>
</gene>
<name>A0A4Y7SAQ9_COPMI</name>
<reference evidence="2 3" key="1">
    <citation type="journal article" date="2019" name="Nat. Ecol. Evol.">
        <title>Megaphylogeny resolves global patterns of mushroom evolution.</title>
        <authorList>
            <person name="Varga T."/>
            <person name="Krizsan K."/>
            <person name="Foldi C."/>
            <person name="Dima B."/>
            <person name="Sanchez-Garcia M."/>
            <person name="Sanchez-Ramirez S."/>
            <person name="Szollosi G.J."/>
            <person name="Szarkandi J.G."/>
            <person name="Papp V."/>
            <person name="Albert L."/>
            <person name="Andreopoulos W."/>
            <person name="Angelini C."/>
            <person name="Antonin V."/>
            <person name="Barry K.W."/>
            <person name="Bougher N.L."/>
            <person name="Buchanan P."/>
            <person name="Buyck B."/>
            <person name="Bense V."/>
            <person name="Catcheside P."/>
            <person name="Chovatia M."/>
            <person name="Cooper J."/>
            <person name="Damon W."/>
            <person name="Desjardin D."/>
            <person name="Finy P."/>
            <person name="Geml J."/>
            <person name="Haridas S."/>
            <person name="Hughes K."/>
            <person name="Justo A."/>
            <person name="Karasinski D."/>
            <person name="Kautmanova I."/>
            <person name="Kiss B."/>
            <person name="Kocsube S."/>
            <person name="Kotiranta H."/>
            <person name="LaButti K.M."/>
            <person name="Lechner B.E."/>
            <person name="Liimatainen K."/>
            <person name="Lipzen A."/>
            <person name="Lukacs Z."/>
            <person name="Mihaltcheva S."/>
            <person name="Morgado L.N."/>
            <person name="Niskanen T."/>
            <person name="Noordeloos M.E."/>
            <person name="Ohm R.A."/>
            <person name="Ortiz-Santana B."/>
            <person name="Ovrebo C."/>
            <person name="Racz N."/>
            <person name="Riley R."/>
            <person name="Savchenko A."/>
            <person name="Shiryaev A."/>
            <person name="Soop K."/>
            <person name="Spirin V."/>
            <person name="Szebenyi C."/>
            <person name="Tomsovsky M."/>
            <person name="Tulloss R.E."/>
            <person name="Uehling J."/>
            <person name="Grigoriev I.V."/>
            <person name="Vagvolgyi C."/>
            <person name="Papp T."/>
            <person name="Martin F.M."/>
            <person name="Miettinen O."/>
            <person name="Hibbett D.S."/>
            <person name="Nagy L.G."/>
        </authorList>
    </citation>
    <scope>NUCLEOTIDE SEQUENCE [LARGE SCALE GENOMIC DNA]</scope>
    <source>
        <strain evidence="2 3">FP101781</strain>
    </source>
</reference>
<evidence type="ECO:0000313" key="3">
    <source>
        <dbReference type="Proteomes" id="UP000298030"/>
    </source>
</evidence>
<dbReference type="AlphaFoldDB" id="A0A4Y7SAQ9"/>
<keyword evidence="3" id="KW-1185">Reference proteome</keyword>
<evidence type="ECO:0000256" key="1">
    <source>
        <dbReference type="SAM" id="MobiDB-lite"/>
    </source>
</evidence>
<feature type="compositionally biased region" description="Low complexity" evidence="1">
    <location>
        <begin position="209"/>
        <end position="219"/>
    </location>
</feature>
<feature type="region of interest" description="Disordered" evidence="1">
    <location>
        <begin position="16"/>
        <end position="38"/>
    </location>
</feature>
<accession>A0A4Y7SAQ9</accession>
<proteinExistence type="predicted"/>
<comment type="caution">
    <text evidence="2">The sequence shown here is derived from an EMBL/GenBank/DDBJ whole genome shotgun (WGS) entry which is preliminary data.</text>
</comment>
<evidence type="ECO:0000313" key="2">
    <source>
        <dbReference type="EMBL" id="TEB18367.1"/>
    </source>
</evidence>
<dbReference type="EMBL" id="QPFP01000265">
    <property type="protein sequence ID" value="TEB18367.1"/>
    <property type="molecule type" value="Genomic_DNA"/>
</dbReference>
<feature type="compositionally biased region" description="Polar residues" evidence="1">
    <location>
        <begin position="16"/>
        <end position="34"/>
    </location>
</feature>
<sequence>MTSESTHQHLLWTFDDNTSAPSTLDTPTSDNNSKPGLDNFRFSPGATAEFDSLVSLAFDNVERALSSGADILDGSLDNKAIVVSCTQAQGASVIDAVIKQAARKQAADVLVLDAFELARGRFGALGKGAEVLDKLYGPVQDAPKKGVVKINGGDSDDESIPKKLFGAFSRRDEGSKTILKKGSLSTKNLSHSSRPSSAYLLMTAPPSPSDASSTCATSTLLQAQPSL</sequence>
<dbReference type="OrthoDB" id="2872203at2759"/>
<feature type="region of interest" description="Disordered" evidence="1">
    <location>
        <begin position="183"/>
        <end position="227"/>
    </location>
</feature>
<feature type="compositionally biased region" description="Polar residues" evidence="1">
    <location>
        <begin position="183"/>
        <end position="196"/>
    </location>
</feature>
<protein>
    <submittedName>
        <fullName evidence="2">Uncharacterized protein</fullName>
    </submittedName>
</protein>
<organism evidence="2 3">
    <name type="scientific">Coprinellus micaceus</name>
    <name type="common">Glistening ink-cap mushroom</name>
    <name type="synonym">Coprinus micaceus</name>
    <dbReference type="NCBI Taxonomy" id="71717"/>
    <lineage>
        <taxon>Eukaryota</taxon>
        <taxon>Fungi</taxon>
        <taxon>Dikarya</taxon>
        <taxon>Basidiomycota</taxon>
        <taxon>Agaricomycotina</taxon>
        <taxon>Agaricomycetes</taxon>
        <taxon>Agaricomycetidae</taxon>
        <taxon>Agaricales</taxon>
        <taxon>Agaricineae</taxon>
        <taxon>Psathyrellaceae</taxon>
        <taxon>Coprinellus</taxon>
    </lineage>
</organism>
<dbReference type="STRING" id="71717.A0A4Y7SAQ9"/>